<dbReference type="VEuPathDB" id="FungiDB:AeMF1_020930"/>
<name>A0A6G0WHB5_9STRA</name>
<protein>
    <submittedName>
        <fullName evidence="2">Uncharacterized protein</fullName>
    </submittedName>
</protein>
<evidence type="ECO:0000256" key="1">
    <source>
        <dbReference type="SAM" id="MobiDB-lite"/>
    </source>
</evidence>
<comment type="caution">
    <text evidence="2">The sequence shown here is derived from an EMBL/GenBank/DDBJ whole genome shotgun (WGS) entry which is preliminary data.</text>
</comment>
<evidence type="ECO:0000313" key="3">
    <source>
        <dbReference type="Proteomes" id="UP000481153"/>
    </source>
</evidence>
<feature type="compositionally biased region" description="Acidic residues" evidence="1">
    <location>
        <begin position="190"/>
        <end position="200"/>
    </location>
</feature>
<dbReference type="EMBL" id="VJMJ01000213">
    <property type="protein sequence ID" value="KAF0726556.1"/>
    <property type="molecule type" value="Genomic_DNA"/>
</dbReference>
<evidence type="ECO:0000313" key="2">
    <source>
        <dbReference type="EMBL" id="KAF0726556.1"/>
    </source>
</evidence>
<gene>
    <name evidence="2" type="ORF">Ae201684_015181</name>
</gene>
<accession>A0A6G0WHB5</accession>
<feature type="compositionally biased region" description="Low complexity" evidence="1">
    <location>
        <begin position="1"/>
        <end position="16"/>
    </location>
</feature>
<feature type="compositionally biased region" description="Pro residues" evidence="1">
    <location>
        <begin position="215"/>
        <end position="224"/>
    </location>
</feature>
<feature type="region of interest" description="Disordered" evidence="1">
    <location>
        <begin position="123"/>
        <end position="224"/>
    </location>
</feature>
<feature type="region of interest" description="Disordered" evidence="1">
    <location>
        <begin position="1"/>
        <end position="24"/>
    </location>
</feature>
<dbReference type="Proteomes" id="UP000481153">
    <property type="component" value="Unassembled WGS sequence"/>
</dbReference>
<organism evidence="2 3">
    <name type="scientific">Aphanomyces euteiches</name>
    <dbReference type="NCBI Taxonomy" id="100861"/>
    <lineage>
        <taxon>Eukaryota</taxon>
        <taxon>Sar</taxon>
        <taxon>Stramenopiles</taxon>
        <taxon>Oomycota</taxon>
        <taxon>Saprolegniomycetes</taxon>
        <taxon>Saprolegniales</taxon>
        <taxon>Verrucalvaceae</taxon>
        <taxon>Aphanomyces</taxon>
    </lineage>
</organism>
<keyword evidence="3" id="KW-1185">Reference proteome</keyword>
<dbReference type="AlphaFoldDB" id="A0A6G0WHB5"/>
<proteinExistence type="predicted"/>
<feature type="compositionally biased region" description="Low complexity" evidence="1">
    <location>
        <begin position="179"/>
        <end position="189"/>
    </location>
</feature>
<reference evidence="2 3" key="1">
    <citation type="submission" date="2019-07" db="EMBL/GenBank/DDBJ databases">
        <title>Genomics analysis of Aphanomyces spp. identifies a new class of oomycete effector associated with host adaptation.</title>
        <authorList>
            <person name="Gaulin E."/>
        </authorList>
    </citation>
    <scope>NUCLEOTIDE SEQUENCE [LARGE SCALE GENOMIC DNA]</scope>
    <source>
        <strain evidence="2 3">ATCC 201684</strain>
    </source>
</reference>
<feature type="compositionally biased region" description="Low complexity" evidence="1">
    <location>
        <begin position="143"/>
        <end position="154"/>
    </location>
</feature>
<sequence>MATITSTTTPSTTTTPVQDEKQHIRVRKWRQERKLIGPGGHLEILTWTPEVPVPTKALQESQHVDVKTSTAIKKAQINTRKRAAPSDGSAARMTRSLRHNTTNSTELWGQLPPVTLTRPVVKKETTIKPDPADTSATTSDPPSVTHAEASVVAESAEDTKASSENGFECTAASLPGNETTTSTAATALLDFDDDDDDDEGYISPLSSGTDVGSPSPSPVASPDS</sequence>